<reference evidence="4" key="1">
    <citation type="submission" date="2018-06" db="EMBL/GenBank/DDBJ databases">
        <authorList>
            <person name="Zhirakovskaya E."/>
        </authorList>
    </citation>
    <scope>NUCLEOTIDE SEQUENCE</scope>
</reference>
<protein>
    <recommendedName>
        <fullName evidence="3">Band 7 domain-containing protein</fullName>
    </recommendedName>
</protein>
<dbReference type="GO" id="GO:0016020">
    <property type="term" value="C:membrane"/>
    <property type="evidence" value="ECO:0007669"/>
    <property type="project" value="InterPro"/>
</dbReference>
<name>A0A3B0V0J2_9ZZZZ</name>
<evidence type="ECO:0000256" key="1">
    <source>
        <dbReference type="SAM" id="Coils"/>
    </source>
</evidence>
<dbReference type="AlphaFoldDB" id="A0A3B0V0J2"/>
<dbReference type="CDD" id="cd03401">
    <property type="entry name" value="SPFH_prohibitin"/>
    <property type="match status" value="1"/>
</dbReference>
<keyword evidence="1" id="KW-0175">Coiled coil</keyword>
<dbReference type="InterPro" id="IPR000163">
    <property type="entry name" value="Prohibitin"/>
</dbReference>
<evidence type="ECO:0000256" key="2">
    <source>
        <dbReference type="SAM" id="Phobius"/>
    </source>
</evidence>
<dbReference type="EMBL" id="UOEW01000145">
    <property type="protein sequence ID" value="VAW36561.1"/>
    <property type="molecule type" value="Genomic_DNA"/>
</dbReference>
<feature type="coiled-coil region" evidence="1">
    <location>
        <begin position="195"/>
        <end position="243"/>
    </location>
</feature>
<accession>A0A3B0V0J2</accession>
<evidence type="ECO:0000313" key="4">
    <source>
        <dbReference type="EMBL" id="VAW36561.1"/>
    </source>
</evidence>
<evidence type="ECO:0000259" key="3">
    <source>
        <dbReference type="SMART" id="SM00244"/>
    </source>
</evidence>
<dbReference type="Pfam" id="PF01145">
    <property type="entry name" value="Band_7"/>
    <property type="match status" value="1"/>
</dbReference>
<dbReference type="InterPro" id="IPR036013">
    <property type="entry name" value="Band_7/SPFH_dom_sf"/>
</dbReference>
<proteinExistence type="predicted"/>
<dbReference type="PANTHER" id="PTHR42911">
    <property type="entry name" value="MODULATOR OF FTSH PROTEASE HFLC"/>
    <property type="match status" value="1"/>
</dbReference>
<dbReference type="SUPFAM" id="SSF117892">
    <property type="entry name" value="Band 7/SPFH domain"/>
    <property type="match status" value="1"/>
</dbReference>
<feature type="transmembrane region" description="Helical" evidence="2">
    <location>
        <begin position="12"/>
        <end position="30"/>
    </location>
</feature>
<sequence>MSNVKQIHAQQPFPIKGVIFGVIIVLLVMFGSKLYKTVPVGHAAVATLFGKIVNKEYPEGLHVPVNPLYAWHTFDVREKTHKEQAQVPSQDQLQTSIDVSVQYRLNGATVANMLQTTGTEEQLIAVQLVPKLRSLLREQGKTIKRAEDFFLEETQDKLQTALLSGLQEYLGPKGVVVSAVLIRDITLPQFITKAIESKKEREQAVEKQKAELERFRTEQQQIVAQAEANRRAAEEEAQQKIILADAQAYEIEKINTAVGSNPSYIKLMTLEALKSISKDPASKIYFIDSNAAQPLPLMHLSDN</sequence>
<dbReference type="Gene3D" id="3.30.479.30">
    <property type="entry name" value="Band 7 domain"/>
    <property type="match status" value="1"/>
</dbReference>
<dbReference type="InterPro" id="IPR001107">
    <property type="entry name" value="Band_7"/>
</dbReference>
<dbReference type="PANTHER" id="PTHR42911:SF1">
    <property type="entry name" value="MODULATOR OF FTSH PROTEASE HFLC"/>
    <property type="match status" value="1"/>
</dbReference>
<organism evidence="4">
    <name type="scientific">hydrothermal vent metagenome</name>
    <dbReference type="NCBI Taxonomy" id="652676"/>
    <lineage>
        <taxon>unclassified sequences</taxon>
        <taxon>metagenomes</taxon>
        <taxon>ecological metagenomes</taxon>
    </lineage>
</organism>
<gene>
    <name evidence="4" type="ORF">MNBD_GAMMA01-2212</name>
</gene>
<feature type="domain" description="Band 7" evidence="3">
    <location>
        <begin position="33"/>
        <end position="199"/>
    </location>
</feature>
<keyword evidence="2" id="KW-0812">Transmembrane</keyword>
<keyword evidence="2" id="KW-1133">Transmembrane helix</keyword>
<dbReference type="SMART" id="SM00244">
    <property type="entry name" value="PHB"/>
    <property type="match status" value="1"/>
</dbReference>
<keyword evidence="2" id="KW-0472">Membrane</keyword>